<gene>
    <name evidence="2" type="ORF">IQ235_16120</name>
</gene>
<accession>A0A928W2Z4</accession>
<reference evidence="2" key="1">
    <citation type="submission" date="2020-10" db="EMBL/GenBank/DDBJ databases">
        <authorList>
            <person name="Castelo-Branco R."/>
            <person name="Eusebio N."/>
            <person name="Adriana R."/>
            <person name="Vieira A."/>
            <person name="Brugerolle De Fraissinette N."/>
            <person name="Rezende De Castro R."/>
            <person name="Schneider M.P."/>
            <person name="Vasconcelos V."/>
            <person name="Leao P.N."/>
        </authorList>
    </citation>
    <scope>NUCLEOTIDE SEQUENCE</scope>
    <source>
        <strain evidence="2">LEGE 11467</strain>
    </source>
</reference>
<protein>
    <submittedName>
        <fullName evidence="2">AAA family ATPase</fullName>
    </submittedName>
</protein>
<evidence type="ECO:0000313" key="3">
    <source>
        <dbReference type="Proteomes" id="UP000621799"/>
    </source>
</evidence>
<comment type="caution">
    <text evidence="2">The sequence shown here is derived from an EMBL/GenBank/DDBJ whole genome shotgun (WGS) entry which is preliminary data.</text>
</comment>
<feature type="domain" description="ATPase AAA-type core" evidence="1">
    <location>
        <begin position="24"/>
        <end position="303"/>
    </location>
</feature>
<sequence length="372" mass="42824">MLQDLTVVNYRSLKEFKIDRLSQVNLIVGDNNSGKTSFLEALYLFLNKAQPILLFYLLELRGNITLLTENKKFYQIKNLFFESNDKQELFLNIFSVRGKDMSIKICIETLDTKEISLTPESWSLLGIPELQLSIFVDKKQIAKIPVFENGLLENPLEINLNFLNHLFSTSKYQFITTNKFSFNKLSMMWDKIALTSKEDKIIRALKILNSDIERLNFTNNSSDRSGIFFKIHNRENPIPIGNLGEGIHRILALAMKLVMVENGALLVDEIDIGLHYAAQTEMWKFVLEIAKQLNIQVFATTHSWDCICAFQEALAESEDSSIGQLFRLSRKDDTIKPVIYNADDLEIAVRQSIEVRCCLKDVNHRNPNPNNY</sequence>
<dbReference type="GO" id="GO:0016887">
    <property type="term" value="F:ATP hydrolysis activity"/>
    <property type="evidence" value="ECO:0007669"/>
    <property type="project" value="InterPro"/>
</dbReference>
<dbReference type="EMBL" id="JADEXN010000333">
    <property type="protein sequence ID" value="MBE9042305.1"/>
    <property type="molecule type" value="Genomic_DNA"/>
</dbReference>
<evidence type="ECO:0000313" key="2">
    <source>
        <dbReference type="EMBL" id="MBE9042305.1"/>
    </source>
</evidence>
<dbReference type="PANTHER" id="PTHR43581:SF4">
    <property type="entry name" value="ATP_GTP PHOSPHATASE"/>
    <property type="match status" value="1"/>
</dbReference>
<organism evidence="2 3">
    <name type="scientific">Zarconia navalis LEGE 11467</name>
    <dbReference type="NCBI Taxonomy" id="1828826"/>
    <lineage>
        <taxon>Bacteria</taxon>
        <taxon>Bacillati</taxon>
        <taxon>Cyanobacteriota</taxon>
        <taxon>Cyanophyceae</taxon>
        <taxon>Oscillatoriophycideae</taxon>
        <taxon>Oscillatoriales</taxon>
        <taxon>Oscillatoriales incertae sedis</taxon>
        <taxon>Zarconia</taxon>
        <taxon>Zarconia navalis</taxon>
    </lineage>
</organism>
<name>A0A928W2Z4_9CYAN</name>
<dbReference type="InterPro" id="IPR027417">
    <property type="entry name" value="P-loop_NTPase"/>
</dbReference>
<dbReference type="PANTHER" id="PTHR43581">
    <property type="entry name" value="ATP/GTP PHOSPHATASE"/>
    <property type="match status" value="1"/>
</dbReference>
<dbReference type="Pfam" id="PF13304">
    <property type="entry name" value="AAA_21"/>
    <property type="match status" value="1"/>
</dbReference>
<dbReference type="AlphaFoldDB" id="A0A928W2Z4"/>
<proteinExistence type="predicted"/>
<dbReference type="Proteomes" id="UP000621799">
    <property type="component" value="Unassembled WGS sequence"/>
</dbReference>
<keyword evidence="3" id="KW-1185">Reference proteome</keyword>
<dbReference type="GO" id="GO:0005524">
    <property type="term" value="F:ATP binding"/>
    <property type="evidence" value="ECO:0007669"/>
    <property type="project" value="InterPro"/>
</dbReference>
<dbReference type="RefSeq" id="WP_264322472.1">
    <property type="nucleotide sequence ID" value="NZ_JADEXN010000333.1"/>
</dbReference>
<dbReference type="Gene3D" id="3.40.50.300">
    <property type="entry name" value="P-loop containing nucleotide triphosphate hydrolases"/>
    <property type="match status" value="1"/>
</dbReference>
<dbReference type="SUPFAM" id="SSF52540">
    <property type="entry name" value="P-loop containing nucleoside triphosphate hydrolases"/>
    <property type="match status" value="1"/>
</dbReference>
<dbReference type="InterPro" id="IPR003959">
    <property type="entry name" value="ATPase_AAA_core"/>
</dbReference>
<dbReference type="InterPro" id="IPR051396">
    <property type="entry name" value="Bact_Antivir_Def_Nuclease"/>
</dbReference>
<evidence type="ECO:0000259" key="1">
    <source>
        <dbReference type="Pfam" id="PF13304"/>
    </source>
</evidence>